<reference evidence="2" key="1">
    <citation type="journal article" date="2015" name="Nature">
        <title>Complex archaea that bridge the gap between prokaryotes and eukaryotes.</title>
        <authorList>
            <person name="Spang A."/>
            <person name="Saw J.H."/>
            <person name="Jorgensen S.L."/>
            <person name="Zaremba-Niedzwiedzka K."/>
            <person name="Martijn J."/>
            <person name="Lind A.E."/>
            <person name="van Eijk R."/>
            <person name="Schleper C."/>
            <person name="Guy L."/>
            <person name="Ettema T.J."/>
        </authorList>
    </citation>
    <scope>NUCLEOTIDE SEQUENCE</scope>
</reference>
<dbReference type="AlphaFoldDB" id="A0A0F9SQ84"/>
<name>A0A0F9SQ84_9ZZZZ</name>
<dbReference type="Pfam" id="PF00565">
    <property type="entry name" value="SNase"/>
    <property type="match status" value="1"/>
</dbReference>
<proteinExistence type="predicted"/>
<organism evidence="2">
    <name type="scientific">marine sediment metagenome</name>
    <dbReference type="NCBI Taxonomy" id="412755"/>
    <lineage>
        <taxon>unclassified sequences</taxon>
        <taxon>metagenomes</taxon>
        <taxon>ecological metagenomes</taxon>
    </lineage>
</organism>
<feature type="domain" description="TNase-like" evidence="1">
    <location>
        <begin position="17"/>
        <end position="127"/>
    </location>
</feature>
<dbReference type="EMBL" id="LAZR01001781">
    <property type="protein sequence ID" value="KKN39121.1"/>
    <property type="molecule type" value="Genomic_DNA"/>
</dbReference>
<evidence type="ECO:0000313" key="2">
    <source>
        <dbReference type="EMBL" id="KKN39121.1"/>
    </source>
</evidence>
<protein>
    <recommendedName>
        <fullName evidence="1">TNase-like domain-containing protein</fullName>
    </recommendedName>
</protein>
<dbReference type="SUPFAM" id="SSF50199">
    <property type="entry name" value="Staphylococcal nuclease"/>
    <property type="match status" value="1"/>
</dbReference>
<comment type="caution">
    <text evidence="2">The sequence shown here is derived from an EMBL/GenBank/DDBJ whole genome shotgun (WGS) entry which is preliminary data.</text>
</comment>
<dbReference type="Gene3D" id="2.40.50.90">
    <property type="match status" value="1"/>
</dbReference>
<dbReference type="InterPro" id="IPR035437">
    <property type="entry name" value="SNase_OB-fold_sf"/>
</dbReference>
<dbReference type="InterPro" id="IPR016071">
    <property type="entry name" value="Staphylococal_nuclease_OB-fold"/>
</dbReference>
<accession>A0A0F9SQ84</accession>
<gene>
    <name evidence="2" type="ORF">LCGC14_0746410</name>
</gene>
<sequence>MVLELNIPDYTYRIKEVIRVIDGDTVDVMIDLGFYLSARKRIRFLNIDTYELRGGTDETKTLARAAKARLEELLATPDSFVYIKTEMDNTGKYGRLLGKLYVIRNADGFIIDINHVLLEEGFVEHVS</sequence>
<evidence type="ECO:0000259" key="1">
    <source>
        <dbReference type="PROSITE" id="PS50830"/>
    </source>
</evidence>
<dbReference type="PROSITE" id="PS50830">
    <property type="entry name" value="TNASE_3"/>
    <property type="match status" value="1"/>
</dbReference>